<dbReference type="GO" id="GO:0010181">
    <property type="term" value="F:FMN binding"/>
    <property type="evidence" value="ECO:0007669"/>
    <property type="project" value="InterPro"/>
</dbReference>
<dbReference type="SUPFAM" id="SSF142984">
    <property type="entry name" value="Nqo1 middle domain-like"/>
    <property type="match status" value="1"/>
</dbReference>
<evidence type="ECO:0000256" key="10">
    <source>
        <dbReference type="ARBA" id="ARBA00023004"/>
    </source>
</evidence>
<dbReference type="Pfam" id="PF10531">
    <property type="entry name" value="SLBB"/>
    <property type="match status" value="1"/>
</dbReference>
<keyword evidence="10 14" id="KW-0408">Iron</keyword>
<dbReference type="GO" id="GO:0008137">
    <property type="term" value="F:NADH dehydrogenase (ubiquinone) activity"/>
    <property type="evidence" value="ECO:0007669"/>
    <property type="project" value="InterPro"/>
</dbReference>
<evidence type="ECO:0000256" key="12">
    <source>
        <dbReference type="ARBA" id="ARBA00023027"/>
    </source>
</evidence>
<keyword evidence="11 14" id="KW-0411">Iron-sulfur</keyword>
<evidence type="ECO:0000313" key="17">
    <source>
        <dbReference type="Proteomes" id="UP000319836"/>
    </source>
</evidence>
<dbReference type="GO" id="GO:0016491">
    <property type="term" value="F:oxidoreductase activity"/>
    <property type="evidence" value="ECO:0007669"/>
    <property type="project" value="UniProtKB-KW"/>
</dbReference>
<dbReference type="InterPro" id="IPR037207">
    <property type="entry name" value="Nuop51_4Fe4S-bd_sf"/>
</dbReference>
<dbReference type="GO" id="GO:0048038">
    <property type="term" value="F:quinone binding"/>
    <property type="evidence" value="ECO:0007669"/>
    <property type="project" value="UniProtKB-KW"/>
</dbReference>
<feature type="domain" description="NADH-ubiquinone oxidoreductase 51kDa subunit iron-sulphur binding" evidence="15">
    <location>
        <begin position="336"/>
        <end position="381"/>
    </location>
</feature>
<dbReference type="PANTHER" id="PTHR43578:SF3">
    <property type="entry name" value="NADH-QUINONE OXIDOREDUCTASE SUBUNIT F"/>
    <property type="match status" value="1"/>
</dbReference>
<reference evidence="16 17" key="1">
    <citation type="journal article" date="2019" name="Nat. Microbiol.">
        <title>Mediterranean grassland soil C-N compound turnover is dependent on rainfall and depth, and is mediated by genomically divergent microorganisms.</title>
        <authorList>
            <person name="Diamond S."/>
            <person name="Andeer P.F."/>
            <person name="Li Z."/>
            <person name="Crits-Christoph A."/>
            <person name="Burstein D."/>
            <person name="Anantharaman K."/>
            <person name="Lane K.R."/>
            <person name="Thomas B.C."/>
            <person name="Pan C."/>
            <person name="Northen T.R."/>
            <person name="Banfield J.F."/>
        </authorList>
    </citation>
    <scope>NUCLEOTIDE SEQUENCE [LARGE SCALE GENOMIC DNA]</scope>
    <source>
        <strain evidence="16">WS_10</strain>
    </source>
</reference>
<evidence type="ECO:0000256" key="3">
    <source>
        <dbReference type="ARBA" id="ARBA00007523"/>
    </source>
</evidence>
<dbReference type="FunFam" id="1.20.1440.230:FF:000001">
    <property type="entry name" value="Mitochondrial NADH dehydrogenase flavoprotein 1"/>
    <property type="match status" value="1"/>
</dbReference>
<evidence type="ECO:0000256" key="11">
    <source>
        <dbReference type="ARBA" id="ARBA00023014"/>
    </source>
</evidence>
<evidence type="ECO:0000256" key="6">
    <source>
        <dbReference type="ARBA" id="ARBA00022643"/>
    </source>
</evidence>
<evidence type="ECO:0000256" key="9">
    <source>
        <dbReference type="ARBA" id="ARBA00022967"/>
    </source>
</evidence>
<evidence type="ECO:0000313" key="16">
    <source>
        <dbReference type="EMBL" id="TMQ72582.1"/>
    </source>
</evidence>
<dbReference type="InterPro" id="IPR001949">
    <property type="entry name" value="NADH-UbQ_OxRdtase_51kDa_CS"/>
</dbReference>
<evidence type="ECO:0000256" key="4">
    <source>
        <dbReference type="ARBA" id="ARBA00022485"/>
    </source>
</evidence>
<evidence type="ECO:0000259" key="15">
    <source>
        <dbReference type="SMART" id="SM00928"/>
    </source>
</evidence>
<dbReference type="Proteomes" id="UP000319836">
    <property type="component" value="Unassembled WGS sequence"/>
</dbReference>
<comment type="cofactor">
    <cofactor evidence="1 14">
        <name>FMN</name>
        <dbReference type="ChEBI" id="CHEBI:58210"/>
    </cofactor>
</comment>
<evidence type="ECO:0000256" key="1">
    <source>
        <dbReference type="ARBA" id="ARBA00001917"/>
    </source>
</evidence>
<dbReference type="Gene3D" id="3.10.20.600">
    <property type="match status" value="1"/>
</dbReference>
<evidence type="ECO:0000256" key="5">
    <source>
        <dbReference type="ARBA" id="ARBA00022630"/>
    </source>
</evidence>
<dbReference type="SUPFAM" id="SSF142019">
    <property type="entry name" value="Nqo1 FMN-binding domain-like"/>
    <property type="match status" value="1"/>
</dbReference>
<dbReference type="GO" id="GO:0046872">
    <property type="term" value="F:metal ion binding"/>
    <property type="evidence" value="ECO:0007669"/>
    <property type="project" value="UniProtKB-KW"/>
</dbReference>
<dbReference type="InterPro" id="IPR011537">
    <property type="entry name" value="NADH-UbQ_OxRdtase_suF"/>
</dbReference>
<dbReference type="NCBIfam" id="NF010120">
    <property type="entry name" value="PRK13596.1"/>
    <property type="match status" value="1"/>
</dbReference>
<keyword evidence="6 14" id="KW-0288">FMN</keyword>
<organism evidence="16 17">
    <name type="scientific">Eiseniibacteriota bacterium</name>
    <dbReference type="NCBI Taxonomy" id="2212470"/>
    <lineage>
        <taxon>Bacteria</taxon>
        <taxon>Candidatus Eiseniibacteriota</taxon>
    </lineage>
</organism>
<dbReference type="Gene3D" id="6.10.250.1450">
    <property type="match status" value="1"/>
</dbReference>
<keyword evidence="7 14" id="KW-0874">Quinone</keyword>
<proteinExistence type="inferred from homology"/>
<dbReference type="FunFam" id="3.10.20.600:FF:000003">
    <property type="entry name" value="NADH-quinone oxidoreductase subunit F"/>
    <property type="match status" value="1"/>
</dbReference>
<evidence type="ECO:0000256" key="14">
    <source>
        <dbReference type="RuleBase" id="RU364066"/>
    </source>
</evidence>
<evidence type="ECO:0000256" key="7">
    <source>
        <dbReference type="ARBA" id="ARBA00022719"/>
    </source>
</evidence>
<protein>
    <recommendedName>
        <fullName evidence="14">NADH-quinone oxidoreductase subunit F</fullName>
        <ecNumber evidence="14">7.1.1.-</ecNumber>
    </recommendedName>
</protein>
<comment type="cofactor">
    <cofactor evidence="2 14">
        <name>[4Fe-4S] cluster</name>
        <dbReference type="ChEBI" id="CHEBI:49883"/>
    </cofactor>
</comment>
<dbReference type="EC" id="7.1.1.-" evidence="14"/>
<dbReference type="PROSITE" id="PS00645">
    <property type="entry name" value="COMPLEX1_51K_2"/>
    <property type="match status" value="1"/>
</dbReference>
<dbReference type="EMBL" id="VBPA01000052">
    <property type="protein sequence ID" value="TMQ72582.1"/>
    <property type="molecule type" value="Genomic_DNA"/>
</dbReference>
<gene>
    <name evidence="16" type="primary">nuoF</name>
    <name evidence="16" type="ORF">E6K80_02420</name>
</gene>
<dbReference type="NCBIfam" id="TIGR01959">
    <property type="entry name" value="nuoF_fam"/>
    <property type="match status" value="1"/>
</dbReference>
<dbReference type="InterPro" id="IPR011538">
    <property type="entry name" value="Nuo51_FMN-bd"/>
</dbReference>
<keyword evidence="12 14" id="KW-0520">NAD</keyword>
<dbReference type="AlphaFoldDB" id="A0A538U9J5"/>
<comment type="caution">
    <text evidence="16">The sequence shown here is derived from an EMBL/GenBank/DDBJ whole genome shotgun (WGS) entry which is preliminary data.</text>
</comment>
<dbReference type="SUPFAM" id="SSF140490">
    <property type="entry name" value="Nqo1C-terminal domain-like"/>
    <property type="match status" value="1"/>
</dbReference>
<dbReference type="SMART" id="SM00928">
    <property type="entry name" value="NADH_4Fe-4S"/>
    <property type="match status" value="1"/>
</dbReference>
<keyword evidence="16" id="KW-0560">Oxidoreductase</keyword>
<dbReference type="Gene3D" id="3.40.50.11540">
    <property type="entry name" value="NADH-ubiquinone oxidoreductase 51kDa subunit"/>
    <property type="match status" value="1"/>
</dbReference>
<dbReference type="GO" id="GO:0051539">
    <property type="term" value="F:4 iron, 4 sulfur cluster binding"/>
    <property type="evidence" value="ECO:0007669"/>
    <property type="project" value="UniProtKB-UniRule"/>
</dbReference>
<comment type="function">
    <text evidence="14">NDH-1 shuttles electrons from NADH, via FMN and iron-sulfur (Fe-S) centers, to quinones in the respiratory chain.</text>
</comment>
<keyword evidence="8 14" id="KW-0479">Metal-binding</keyword>
<comment type="catalytic activity">
    <reaction evidence="13 14">
        <text>a quinone + NADH + 5 H(+)(in) = a quinol + NAD(+) + 4 H(+)(out)</text>
        <dbReference type="Rhea" id="RHEA:57888"/>
        <dbReference type="ChEBI" id="CHEBI:15378"/>
        <dbReference type="ChEBI" id="CHEBI:24646"/>
        <dbReference type="ChEBI" id="CHEBI:57540"/>
        <dbReference type="ChEBI" id="CHEBI:57945"/>
        <dbReference type="ChEBI" id="CHEBI:132124"/>
    </reaction>
</comment>
<dbReference type="PANTHER" id="PTHR43578">
    <property type="entry name" value="NADH-QUINONE OXIDOREDUCTASE SUBUNIT F"/>
    <property type="match status" value="1"/>
</dbReference>
<dbReference type="Pfam" id="PF01512">
    <property type="entry name" value="Complex1_51K"/>
    <property type="match status" value="1"/>
</dbReference>
<dbReference type="FunFam" id="3.40.50.11540:FF:000001">
    <property type="entry name" value="NADH dehydrogenase [ubiquinone] flavoprotein 1, mitochondrial"/>
    <property type="match status" value="1"/>
</dbReference>
<dbReference type="InterPro" id="IPR037225">
    <property type="entry name" value="Nuo51_FMN-bd_sf"/>
</dbReference>
<evidence type="ECO:0000256" key="2">
    <source>
        <dbReference type="ARBA" id="ARBA00001966"/>
    </source>
</evidence>
<evidence type="ECO:0000256" key="13">
    <source>
        <dbReference type="ARBA" id="ARBA00047712"/>
    </source>
</evidence>
<name>A0A538U9J5_UNCEI</name>
<dbReference type="Gene3D" id="1.20.1440.230">
    <property type="entry name" value="NADH-ubiquinone oxidoreductase 51kDa subunit, iron-sulphur binding domain"/>
    <property type="match status" value="1"/>
</dbReference>
<keyword evidence="4 14" id="KW-0004">4Fe-4S</keyword>
<keyword evidence="9" id="KW-1278">Translocase</keyword>
<keyword evidence="5 14" id="KW-0285">Flavoprotein</keyword>
<evidence type="ECO:0000256" key="8">
    <source>
        <dbReference type="ARBA" id="ARBA00022723"/>
    </source>
</evidence>
<comment type="similarity">
    <text evidence="3 14">Belongs to the complex I 51 kDa subunit family.</text>
</comment>
<sequence length="444" mass="48243">MTAHGPASARGPFLFADIETPGLRSIDTYRQGGGYEMVQEWIGGKKSPDECIDVVKASGLRGRGGAGFPTGLKWSFVPKDSPKPRYLVCNADESEPGTFKDRELMDKNPHLLIEGMILAAYAIKANTGYLYLRGEFETIQRVLDRAIGEARAAGLIGPRVLGSDFGFELHTHLGAGAYICGEETALLSSLEGYRGQPRLKPPFPAVEGLYACPTIVNNVETLMNVPAILRHGAPWFRQWGTEKSPGTKIFSVSGPVKRPGNYEVPLGMPLAQLLNEHCGGPRDGLRIKAVIPGGSSVPLLPASMLETGLDFESMAAAGTLLGSGGVIVIDDQTCIVDALYNITRFYEHESCGKCTPCREGTYWMSEVFERLESGHGRERDIDLLWDVADNILGKSFCALGDAAAMPVMGAIRHFRAEFEHHVTHKSCLVNRRRAEIDATEAVHA</sequence>
<dbReference type="Pfam" id="PF10589">
    <property type="entry name" value="NADH_4Fe-4S"/>
    <property type="match status" value="1"/>
</dbReference>
<dbReference type="InterPro" id="IPR019554">
    <property type="entry name" value="Soluble_ligand-bd"/>
</dbReference>
<dbReference type="InterPro" id="IPR019575">
    <property type="entry name" value="Nuop51_4Fe4S-bd"/>
</dbReference>
<accession>A0A538U9J5</accession>
<dbReference type="GO" id="GO:0051287">
    <property type="term" value="F:NAD binding"/>
    <property type="evidence" value="ECO:0007669"/>
    <property type="project" value="UniProtKB-UniRule"/>
</dbReference>